<dbReference type="NCBIfam" id="TIGR01541">
    <property type="entry name" value="tape_meas_lam_C"/>
    <property type="match status" value="1"/>
</dbReference>
<keyword evidence="6" id="KW-1185">Reference proteome</keyword>
<dbReference type="InterPro" id="IPR006431">
    <property type="entry name" value="Phage_tape_meas_C"/>
</dbReference>
<dbReference type="InterPro" id="IPR009628">
    <property type="entry name" value="Phage_tape_measure_N"/>
</dbReference>
<organism evidence="5 6">
    <name type="scientific">Alcaligenes endophyticus</name>
    <dbReference type="NCBI Taxonomy" id="1929088"/>
    <lineage>
        <taxon>Bacteria</taxon>
        <taxon>Pseudomonadati</taxon>
        <taxon>Pseudomonadota</taxon>
        <taxon>Betaproteobacteria</taxon>
        <taxon>Burkholderiales</taxon>
        <taxon>Alcaligenaceae</taxon>
        <taxon>Alcaligenes</taxon>
    </lineage>
</organism>
<dbReference type="RefSeq" id="WP_266124891.1">
    <property type="nucleotide sequence ID" value="NZ_JAJHNU010000001.1"/>
</dbReference>
<proteinExistence type="predicted"/>
<protein>
    <submittedName>
        <fullName evidence="5">Phage tail tape measure protein</fullName>
    </submittedName>
</protein>
<keyword evidence="1" id="KW-0175">Coiled coil</keyword>
<sequence length="1069" mass="116375">MSMTLAELQLEIDSRRVKEAQKELDRLAQSADKAEGATDSLNRTNKEAEDRYKSIAQAAVARQLAMQEEVRSMRESNSVVRKTSEGWQERARTYTAVASAERKVQLAQERQEAAMKAAAEAADKNRSSLEKLLNQIDPLEGKLSRLDRMEKQLNQSFRQGILDVDTYAQSLAKIAGQRSAISDQQMKQVADGAGQAVVMMDRLGLSTTTARYNLLLLARAAASGDIRQAGSSILRLGSGVDLLSGVSRGAALSVGSLVAAIGASAGAMALYERGAQEARNYNIALIDTGRIAGVSGGQLEEMARRISDSEAVTRAAAAVLVELTANARLSGRDIEVAGQAIYAMSQLTGRGVSDMAGEFAALRRDPVQALLDLNEQYGYLSLSTLNQVRALEREGRQQEAVSVAVRAHADMMQQRAPQIAENINVFTKAWLSAKSAANDYFSAAAKSFNYALGGARPVSDIKSDLDEALQERDRELAGVGRGLDRPIKWIQANVFGKEGEELADKYALTDIDEKIRKLRIDLEAAEKRERDELERGRLQETQNAGLAGSSFLDHYAERSKSDYAKALEIQKIKRSTTAAIMADGENAAHYLKLEKIALDEVEKRFKPAGSNKQADVSVYRRQLQSLVDDFRNANSILDSERRAGNISEEEYWQKKISLIDQNEAAQKIAMHGELERLSRTKNSAKQRADIEAQLAKISKEADRDRQLAANGQKEAMHKAEIAITAYIDALNQLVKAEERAGQQRLAGMGLGSRERELQAGLDGADARFAQEQVNLSRDLDSKNINQGEYEKKLAGIRQAHQSLRDQLVANYHAIREAEGNWLLGSQEGLRNYADEAANAYKVAADFSHSFARNMENAIMDLATTSDHSFKSVARSFGNLTASVLRDMARMALQQQVMGPLMGMLSSAFTPTLTMGGAAVSAAPSVDLSHSMGQFSFSSGGFTGVGGRYEPAGVVHKGEGVLNQDEIRALGGEAGFNALRRAIRGPGHSMGGMAGSPMLPPPVGRQAPAGGEPKVEIHIHNNGEVSSEATPGLEEFAKLMQQIARAEYQKLQVRSQRPGGISWNDSQRFV</sequence>
<name>A0ABT8EJ61_9BURK</name>
<evidence type="ECO:0000256" key="1">
    <source>
        <dbReference type="SAM" id="Coils"/>
    </source>
</evidence>
<accession>A0ABT8EJ61</accession>
<evidence type="ECO:0000259" key="3">
    <source>
        <dbReference type="Pfam" id="PF06791"/>
    </source>
</evidence>
<evidence type="ECO:0000256" key="2">
    <source>
        <dbReference type="SAM" id="MobiDB-lite"/>
    </source>
</evidence>
<dbReference type="Pfam" id="PF06791">
    <property type="entry name" value="TMP_2"/>
    <property type="match status" value="1"/>
</dbReference>
<evidence type="ECO:0000259" key="4">
    <source>
        <dbReference type="Pfam" id="PF09718"/>
    </source>
</evidence>
<feature type="compositionally biased region" description="Basic and acidic residues" evidence="2">
    <location>
        <begin position="23"/>
        <end position="36"/>
    </location>
</feature>
<feature type="domain" description="Bacteriophage tail tape measure N-terminal" evidence="3">
    <location>
        <begin position="258"/>
        <end position="389"/>
    </location>
</feature>
<dbReference type="Pfam" id="PF09718">
    <property type="entry name" value="Tape_meas_lam_C"/>
    <property type="match status" value="1"/>
</dbReference>
<evidence type="ECO:0000313" key="5">
    <source>
        <dbReference type="EMBL" id="MDN4121270.1"/>
    </source>
</evidence>
<dbReference type="Proteomes" id="UP001168613">
    <property type="component" value="Unassembled WGS sequence"/>
</dbReference>
<comment type="caution">
    <text evidence="5">The sequence shown here is derived from an EMBL/GenBank/DDBJ whole genome shotgun (WGS) entry which is preliminary data.</text>
</comment>
<feature type="coiled-coil region" evidence="1">
    <location>
        <begin position="97"/>
        <end position="149"/>
    </location>
</feature>
<dbReference type="EMBL" id="JAJHNU010000001">
    <property type="protein sequence ID" value="MDN4121270.1"/>
    <property type="molecule type" value="Genomic_DNA"/>
</dbReference>
<gene>
    <name evidence="5" type="ORF">LMS43_08220</name>
</gene>
<feature type="domain" description="Bacteriophage tail tape measure C-terminal" evidence="4">
    <location>
        <begin position="819"/>
        <end position="900"/>
    </location>
</feature>
<reference evidence="5" key="1">
    <citation type="submission" date="2021-11" db="EMBL/GenBank/DDBJ databases">
        <title>Draft genome sequence of Alcaligenes endophyticus type strain CCUG 75668T.</title>
        <authorList>
            <person name="Salva-Serra F."/>
            <person name="Duran R.E."/>
            <person name="Seeger M."/>
            <person name="Moore E.R.B."/>
            <person name="Jaen-Luchoro D."/>
        </authorList>
    </citation>
    <scope>NUCLEOTIDE SEQUENCE</scope>
    <source>
        <strain evidence="5">CCUG 75668</strain>
    </source>
</reference>
<feature type="region of interest" description="Disordered" evidence="2">
    <location>
        <begin position="23"/>
        <end position="49"/>
    </location>
</feature>
<feature type="coiled-coil region" evidence="1">
    <location>
        <begin position="508"/>
        <end position="535"/>
    </location>
</feature>
<evidence type="ECO:0000313" key="6">
    <source>
        <dbReference type="Proteomes" id="UP001168613"/>
    </source>
</evidence>